<dbReference type="Pfam" id="PF08308">
    <property type="entry name" value="PEGA"/>
    <property type="match status" value="1"/>
</dbReference>
<feature type="compositionally biased region" description="Acidic residues" evidence="1">
    <location>
        <begin position="368"/>
        <end position="388"/>
    </location>
</feature>
<dbReference type="RefSeq" id="WP_208427863.1">
    <property type="nucleotide sequence ID" value="NZ_JAEPRJ010000001.1"/>
</dbReference>
<keyword evidence="2" id="KW-1133">Transmembrane helix</keyword>
<feature type="domain" description="PEGA" evidence="3">
    <location>
        <begin position="406"/>
        <end position="453"/>
    </location>
</feature>
<accession>A0ABS1IWK3</accession>
<protein>
    <submittedName>
        <fullName evidence="4">PEGA domain-containing protein</fullName>
    </submittedName>
</protein>
<keyword evidence="2" id="KW-0472">Membrane</keyword>
<name>A0ABS1IWK3_9FIRM</name>
<evidence type="ECO:0000256" key="2">
    <source>
        <dbReference type="SAM" id="Phobius"/>
    </source>
</evidence>
<keyword evidence="5" id="KW-1185">Reference proteome</keyword>
<sequence>MKSSRLLPIIIMLCLTGLGIFVGVNTIINAKNKRPPISPKPNEIVEVSPAAVKEETQSGTVAVLRGIDRVNNKIGVYLAGEMRETSYSYDLATSVKSKNDRELVMPELPLGSIINIEVNEDTGMLSKVAVNKEAWDYQGVKNLQIDEVLSKMTIGETNFMYDAGLTVISGNDNVSLRNIEPAKDVLEVRGLGEKIFSLSVTRGHGVLEFADYDDFLGGSIEIGYDVFDDIAENMKYVLKEGQYKVILKKDNLTVNKVVDIKRDRTEVLRLSGYTAEMTKTSKVTFSLSPSSASISIDGKEVDVSKTIELNYGEYLVKVKADGYVGWESVVTISKPKTVMSIALAMKKEKAEEEKKDDGMAEPSTDVEKTDDDSEETGISETPTEDDEDKEIKVRTDSTKNIFFRKPVGATISFDGRVIGDAPCEMTKVTGEHEITLKMDGYETQTYTINIEDDGEDAVFSFPDMIREKQ</sequence>
<dbReference type="PANTHER" id="PTHR36194">
    <property type="entry name" value="S-LAYER-LIKE PROTEIN"/>
    <property type="match status" value="1"/>
</dbReference>
<evidence type="ECO:0000313" key="5">
    <source>
        <dbReference type="Proteomes" id="UP000604730"/>
    </source>
</evidence>
<proteinExistence type="predicted"/>
<reference evidence="4 5" key="1">
    <citation type="submission" date="2021-01" db="EMBL/GenBank/DDBJ databases">
        <title>Isolation and description of Catonella massiliensis sp. nov., a novel Catonella species, isolated from a stable periodontitis subject.</title>
        <authorList>
            <person name="Antezack A."/>
            <person name="Boxberger M."/>
            <person name="La Scola B."/>
            <person name="Monnet-Corti V."/>
        </authorList>
    </citation>
    <scope>NUCLEOTIDE SEQUENCE [LARGE SCALE GENOMIC DNA]</scope>
    <source>
        <strain evidence="4 5">Marseille-Q4567</strain>
    </source>
</reference>
<feature type="region of interest" description="Disordered" evidence="1">
    <location>
        <begin position="349"/>
        <end position="390"/>
    </location>
</feature>
<feature type="transmembrane region" description="Helical" evidence="2">
    <location>
        <begin position="6"/>
        <end position="28"/>
    </location>
</feature>
<comment type="caution">
    <text evidence="4">The sequence shown here is derived from an EMBL/GenBank/DDBJ whole genome shotgun (WGS) entry which is preliminary data.</text>
</comment>
<dbReference type="PANTHER" id="PTHR36194:SF1">
    <property type="entry name" value="S-LAYER-LIKE PROTEIN"/>
    <property type="match status" value="1"/>
</dbReference>
<dbReference type="Proteomes" id="UP000604730">
    <property type="component" value="Unassembled WGS sequence"/>
</dbReference>
<gene>
    <name evidence="4" type="ORF">JJN12_00545</name>
</gene>
<evidence type="ECO:0000313" key="4">
    <source>
        <dbReference type="EMBL" id="MBK5896278.1"/>
    </source>
</evidence>
<organism evidence="4 5">
    <name type="scientific">Catonella massiliensis</name>
    <dbReference type="NCBI Taxonomy" id="2799636"/>
    <lineage>
        <taxon>Bacteria</taxon>
        <taxon>Bacillati</taxon>
        <taxon>Bacillota</taxon>
        <taxon>Clostridia</taxon>
        <taxon>Lachnospirales</taxon>
        <taxon>Lachnospiraceae</taxon>
        <taxon>Catonella</taxon>
    </lineage>
</organism>
<evidence type="ECO:0000256" key="1">
    <source>
        <dbReference type="SAM" id="MobiDB-lite"/>
    </source>
</evidence>
<feature type="compositionally biased region" description="Basic and acidic residues" evidence="1">
    <location>
        <begin position="349"/>
        <end position="358"/>
    </location>
</feature>
<keyword evidence="2" id="KW-0812">Transmembrane</keyword>
<dbReference type="EMBL" id="JAEPRJ010000001">
    <property type="protein sequence ID" value="MBK5896278.1"/>
    <property type="molecule type" value="Genomic_DNA"/>
</dbReference>
<evidence type="ECO:0000259" key="3">
    <source>
        <dbReference type="Pfam" id="PF08308"/>
    </source>
</evidence>
<dbReference type="InterPro" id="IPR013229">
    <property type="entry name" value="PEGA"/>
</dbReference>